<dbReference type="Gene3D" id="3.60.15.10">
    <property type="entry name" value="Ribonuclease Z/Hydroxyacylglutathione hydrolase-like"/>
    <property type="match status" value="1"/>
</dbReference>
<evidence type="ECO:0000313" key="7">
    <source>
        <dbReference type="Proteomes" id="UP001524435"/>
    </source>
</evidence>
<reference evidence="6 7" key="1">
    <citation type="submission" date="2022-06" db="EMBL/GenBank/DDBJ databases">
        <title>Isolation of gut microbiota from human fecal samples.</title>
        <authorList>
            <person name="Pamer E.G."/>
            <person name="Barat B."/>
            <person name="Waligurski E."/>
            <person name="Medina S."/>
            <person name="Paddock L."/>
            <person name="Mostad J."/>
        </authorList>
    </citation>
    <scope>NUCLEOTIDE SEQUENCE [LARGE SCALE GENOMIC DNA]</scope>
    <source>
        <strain evidence="6 7">DFI.6.1</strain>
    </source>
</reference>
<dbReference type="Proteomes" id="UP001524435">
    <property type="component" value="Unassembled WGS sequence"/>
</dbReference>
<dbReference type="PANTHER" id="PTHR46233">
    <property type="entry name" value="HYDROXYACYLGLUTATHIONE HYDROLASE GLOC"/>
    <property type="match status" value="1"/>
</dbReference>
<evidence type="ECO:0000256" key="4">
    <source>
        <dbReference type="ARBA" id="ARBA00022833"/>
    </source>
</evidence>
<dbReference type="InterPro" id="IPR051453">
    <property type="entry name" value="MBL_Glyoxalase_II"/>
</dbReference>
<dbReference type="SMART" id="SM00849">
    <property type="entry name" value="Lactamase_B"/>
    <property type="match status" value="1"/>
</dbReference>
<evidence type="ECO:0000256" key="3">
    <source>
        <dbReference type="ARBA" id="ARBA00022801"/>
    </source>
</evidence>
<keyword evidence="7" id="KW-1185">Reference proteome</keyword>
<name>A0ABT1SI79_9FIRM</name>
<comment type="cofactor">
    <cofactor evidence="1">
        <name>Zn(2+)</name>
        <dbReference type="ChEBI" id="CHEBI:29105"/>
    </cofactor>
</comment>
<protein>
    <submittedName>
        <fullName evidence="6">MBL fold metallo-hydrolase</fullName>
    </submittedName>
</protein>
<dbReference type="SUPFAM" id="SSF56281">
    <property type="entry name" value="Metallo-hydrolase/oxidoreductase"/>
    <property type="match status" value="1"/>
</dbReference>
<dbReference type="PANTHER" id="PTHR46233:SF3">
    <property type="entry name" value="HYDROXYACYLGLUTATHIONE HYDROLASE GLOC"/>
    <property type="match status" value="1"/>
</dbReference>
<organism evidence="6 7">
    <name type="scientific">Massilicoli timonensis</name>
    <dbReference type="NCBI Taxonomy" id="2015901"/>
    <lineage>
        <taxon>Bacteria</taxon>
        <taxon>Bacillati</taxon>
        <taxon>Bacillota</taxon>
        <taxon>Erysipelotrichia</taxon>
        <taxon>Erysipelotrichales</taxon>
        <taxon>Erysipelotrichaceae</taxon>
        <taxon>Massilicoli</taxon>
    </lineage>
</organism>
<evidence type="ECO:0000256" key="1">
    <source>
        <dbReference type="ARBA" id="ARBA00001947"/>
    </source>
</evidence>
<keyword evidence="2" id="KW-0479">Metal-binding</keyword>
<dbReference type="RefSeq" id="WP_102266721.1">
    <property type="nucleotide sequence ID" value="NZ_CALVCM010000029.1"/>
</dbReference>
<keyword evidence="4" id="KW-0862">Zinc</keyword>
<keyword evidence="3" id="KW-0378">Hydrolase</keyword>
<dbReference type="InterPro" id="IPR036866">
    <property type="entry name" value="RibonucZ/Hydroxyglut_hydro"/>
</dbReference>
<sequence>MIEIVPVIVDHEFACNCYLIFQQGHALIIDPGTKNHRIADEIEKRHAQVDGIVLTHGHFDHIAGVDRLVKRYHCPLYLHEADMAMLRDPYLNYSIAANPLTVQAKAEKLGAGEQQVGTFHITVIDAPGHSEGSVMILIEDHLFSGDALFQMGIGRTDLPGGSNSKMIQTLRMIKTLQPAWHVYPGHGPFTTIEQELLYNPYLAQV</sequence>
<accession>A0ABT1SI79</accession>
<evidence type="ECO:0000256" key="2">
    <source>
        <dbReference type="ARBA" id="ARBA00022723"/>
    </source>
</evidence>
<evidence type="ECO:0000259" key="5">
    <source>
        <dbReference type="SMART" id="SM00849"/>
    </source>
</evidence>
<feature type="domain" description="Metallo-beta-lactamase" evidence="5">
    <location>
        <begin position="14"/>
        <end position="186"/>
    </location>
</feature>
<proteinExistence type="predicted"/>
<dbReference type="EMBL" id="JANGCH010000002">
    <property type="protein sequence ID" value="MCQ5120919.1"/>
    <property type="molecule type" value="Genomic_DNA"/>
</dbReference>
<comment type="caution">
    <text evidence="6">The sequence shown here is derived from an EMBL/GenBank/DDBJ whole genome shotgun (WGS) entry which is preliminary data.</text>
</comment>
<dbReference type="CDD" id="cd06262">
    <property type="entry name" value="metallo-hydrolase-like_MBL-fold"/>
    <property type="match status" value="1"/>
</dbReference>
<dbReference type="Pfam" id="PF00753">
    <property type="entry name" value="Lactamase_B"/>
    <property type="match status" value="1"/>
</dbReference>
<evidence type="ECO:0000313" key="6">
    <source>
        <dbReference type="EMBL" id="MCQ5120919.1"/>
    </source>
</evidence>
<dbReference type="InterPro" id="IPR001279">
    <property type="entry name" value="Metallo-B-lactamas"/>
</dbReference>
<gene>
    <name evidence="6" type="ORF">NE663_01430</name>
</gene>